<keyword evidence="1" id="KW-0863">Zinc-finger</keyword>
<evidence type="ECO:0000313" key="5">
    <source>
        <dbReference type="RefSeq" id="XP_056852408.1"/>
    </source>
</evidence>
<accession>A0A9W3CM84</accession>
<dbReference type="PROSITE" id="PS50158">
    <property type="entry name" value="ZF_CCHC"/>
    <property type="match status" value="1"/>
</dbReference>
<keyword evidence="1" id="KW-0479">Metal-binding</keyword>
<dbReference type="RefSeq" id="XP_056852408.1">
    <property type="nucleotide sequence ID" value="XM_056996428.1"/>
</dbReference>
<evidence type="ECO:0000256" key="1">
    <source>
        <dbReference type="PROSITE-ProRule" id="PRU00047"/>
    </source>
</evidence>
<dbReference type="InterPro" id="IPR036875">
    <property type="entry name" value="Znf_CCHC_sf"/>
</dbReference>
<proteinExistence type="predicted"/>
<feature type="region of interest" description="Disordered" evidence="2">
    <location>
        <begin position="23"/>
        <end position="52"/>
    </location>
</feature>
<dbReference type="KEGG" id="rsz:108847265"/>
<dbReference type="SUPFAM" id="SSF57756">
    <property type="entry name" value="Retrovirus zinc finger-like domains"/>
    <property type="match status" value="1"/>
</dbReference>
<dbReference type="InterPro" id="IPR001878">
    <property type="entry name" value="Znf_CCHC"/>
</dbReference>
<gene>
    <name evidence="5" type="primary">LOC108847265</name>
</gene>
<dbReference type="OrthoDB" id="1037239at2759"/>
<dbReference type="Proteomes" id="UP000504610">
    <property type="component" value="Unplaced"/>
</dbReference>
<sequence length="872" mass="99124">MVGETHGQSQMAKKSQHLTALQEVEQIAQLRKRRKAQGQRPQPGERRFGYAPEAVYVEPKPPDPSRINQTPISKIHNHHVVNSRFDYNSFADKIELLKFSGKIGYLRWERNLDEWFHYNNILKEEKLAYAIDHLKGDAFKWWVQEEDDRRFYKEPTIKTWRALKEAMRHEFAPEFTSSEIKELYPRRYPTHGSKEARKVVAQESKRGWSQQANLQPNQGHAIVQCLDQKSDIPKAMESRSVSQNTLIRTKAKPLLDTMQVKAKVSPILNNLVYESSPTGMSHLSLSKNVKTGPEVQQNPNSTSLFESKVHKELFPRNKEILDLKEEDTPSQGKSSDFKILKDQTCFKCHKIGHLAEACPIKHVLKETSLETETENFKISDSFIQSDLLVPNSCIMHLSLSKGIVSGIKEHELKREDLFYQHGIAKEEEAISEAGRNDLLLKEAKPVIKVSNQGKCLTSPLDTGLNFYILGTGIPDESSMLTEVPRAELDPEINQNPHHKWKPKSEQRIVQVPKPEVNFTIDQSAIIISMIRLMHLSCPRECEIFSGTKEEYTAQKEETQSMMLQDAESMPIKVSQIKGSVSNLNLPLLLDKEDIMHLSLPRNFDPGIKEVEVHNHQSQKLQRRQQPKTRYPKKKIILQLMEAIKVSLEISNYFYQCPNTGIMHLLFVQKDEKFSGCKEESFKEIPPDNLLLLGESVPKMVRTINSKSVENHHLQKGRNDNVQARGVIISHFFKEEPPDAQTITKPKLYQGKVLNSQKRMKPDLLYCGVSGYPVLRSKPSQGGGDDVVIKPVAEPEVNQPAQTGHFGGTSDRGTNPNYWTKPQFHIPDCLILAHNSNGLGALLIDDVGATTWRFLFPLIAGDLLVVASVKSPV</sequence>
<evidence type="ECO:0000259" key="3">
    <source>
        <dbReference type="PROSITE" id="PS50158"/>
    </source>
</evidence>
<evidence type="ECO:0000313" key="4">
    <source>
        <dbReference type="Proteomes" id="UP000504610"/>
    </source>
</evidence>
<keyword evidence="4" id="KW-1185">Reference proteome</keyword>
<dbReference type="SMART" id="SM00343">
    <property type="entry name" value="ZnF_C2HC"/>
    <property type="match status" value="1"/>
</dbReference>
<dbReference type="GO" id="GO:0008270">
    <property type="term" value="F:zinc ion binding"/>
    <property type="evidence" value="ECO:0007669"/>
    <property type="project" value="UniProtKB-KW"/>
</dbReference>
<organism evidence="4 5">
    <name type="scientific">Raphanus sativus</name>
    <name type="common">Radish</name>
    <name type="synonym">Raphanus raphanistrum var. sativus</name>
    <dbReference type="NCBI Taxonomy" id="3726"/>
    <lineage>
        <taxon>Eukaryota</taxon>
        <taxon>Viridiplantae</taxon>
        <taxon>Streptophyta</taxon>
        <taxon>Embryophyta</taxon>
        <taxon>Tracheophyta</taxon>
        <taxon>Spermatophyta</taxon>
        <taxon>Magnoliopsida</taxon>
        <taxon>eudicotyledons</taxon>
        <taxon>Gunneridae</taxon>
        <taxon>Pentapetalae</taxon>
        <taxon>rosids</taxon>
        <taxon>malvids</taxon>
        <taxon>Brassicales</taxon>
        <taxon>Brassicaceae</taxon>
        <taxon>Brassiceae</taxon>
        <taxon>Raphanus</taxon>
    </lineage>
</organism>
<dbReference type="AlphaFoldDB" id="A0A9W3CM84"/>
<reference evidence="5" key="1">
    <citation type="submission" date="2025-08" db="UniProtKB">
        <authorList>
            <consortium name="RefSeq"/>
        </authorList>
    </citation>
    <scope>IDENTIFICATION</scope>
    <source>
        <tissue evidence="5">Leaf</tissue>
    </source>
</reference>
<name>A0A9W3CM84_RAPSA</name>
<dbReference type="GO" id="GO:0003676">
    <property type="term" value="F:nucleic acid binding"/>
    <property type="evidence" value="ECO:0007669"/>
    <property type="project" value="InterPro"/>
</dbReference>
<dbReference type="GeneID" id="108847265"/>
<protein>
    <submittedName>
        <fullName evidence="5">Uncharacterized protein LOC108847265 isoform X1</fullName>
    </submittedName>
</protein>
<feature type="domain" description="CCHC-type" evidence="3">
    <location>
        <begin position="345"/>
        <end position="359"/>
    </location>
</feature>
<evidence type="ECO:0000256" key="2">
    <source>
        <dbReference type="SAM" id="MobiDB-lite"/>
    </source>
</evidence>
<keyword evidence="1" id="KW-0862">Zinc</keyword>